<name>A0AA88EDE4_FICCA</name>
<evidence type="ECO:0000313" key="3">
    <source>
        <dbReference type="Proteomes" id="UP001187192"/>
    </source>
</evidence>
<comment type="caution">
    <text evidence="2">The sequence shown here is derived from an EMBL/GenBank/DDBJ whole genome shotgun (WGS) entry which is preliminary data.</text>
</comment>
<feature type="non-terminal residue" evidence="2">
    <location>
        <position position="1"/>
    </location>
</feature>
<dbReference type="AlphaFoldDB" id="A0AA88EDE4"/>
<accession>A0AA88EDE4</accession>
<sequence>MNSGLKPPTPAWLSSGLLFALLRATSLHLVPIQSQVVRRATAGLLLALPLASKLATAELPYSLKKELLSPVSFRPSVGFRGVIAGMFPKVKQGDSP</sequence>
<evidence type="ECO:0000313" key="2">
    <source>
        <dbReference type="EMBL" id="GMN72551.1"/>
    </source>
</evidence>
<feature type="signal peptide" evidence="1">
    <location>
        <begin position="1"/>
        <end position="24"/>
    </location>
</feature>
<evidence type="ECO:0000256" key="1">
    <source>
        <dbReference type="SAM" id="SignalP"/>
    </source>
</evidence>
<keyword evidence="3" id="KW-1185">Reference proteome</keyword>
<dbReference type="Proteomes" id="UP001187192">
    <property type="component" value="Unassembled WGS sequence"/>
</dbReference>
<organism evidence="2 3">
    <name type="scientific">Ficus carica</name>
    <name type="common">Common fig</name>
    <dbReference type="NCBI Taxonomy" id="3494"/>
    <lineage>
        <taxon>Eukaryota</taxon>
        <taxon>Viridiplantae</taxon>
        <taxon>Streptophyta</taxon>
        <taxon>Embryophyta</taxon>
        <taxon>Tracheophyta</taxon>
        <taxon>Spermatophyta</taxon>
        <taxon>Magnoliopsida</taxon>
        <taxon>eudicotyledons</taxon>
        <taxon>Gunneridae</taxon>
        <taxon>Pentapetalae</taxon>
        <taxon>rosids</taxon>
        <taxon>fabids</taxon>
        <taxon>Rosales</taxon>
        <taxon>Moraceae</taxon>
        <taxon>Ficeae</taxon>
        <taxon>Ficus</taxon>
    </lineage>
</organism>
<feature type="chain" id="PRO_5041709209" evidence="1">
    <location>
        <begin position="25"/>
        <end position="96"/>
    </location>
</feature>
<keyword evidence="1" id="KW-0732">Signal</keyword>
<dbReference type="EMBL" id="BTGU01016818">
    <property type="protein sequence ID" value="GMN72551.1"/>
    <property type="molecule type" value="Genomic_DNA"/>
</dbReference>
<gene>
    <name evidence="2" type="ORF">TIFTF001_055256</name>
</gene>
<proteinExistence type="predicted"/>
<reference evidence="2" key="1">
    <citation type="submission" date="2023-07" db="EMBL/GenBank/DDBJ databases">
        <title>draft genome sequence of fig (Ficus carica).</title>
        <authorList>
            <person name="Takahashi T."/>
            <person name="Nishimura K."/>
        </authorList>
    </citation>
    <scope>NUCLEOTIDE SEQUENCE</scope>
</reference>
<protein>
    <submittedName>
        <fullName evidence="2">Uncharacterized protein</fullName>
    </submittedName>
</protein>